<reference evidence="2 4" key="1">
    <citation type="journal article" date="2008" name="Science">
        <title>The Physcomitrella genome reveals evolutionary insights into the conquest of land by plants.</title>
        <authorList>
            <person name="Rensing S."/>
            <person name="Lang D."/>
            <person name="Zimmer A."/>
            <person name="Terry A."/>
            <person name="Salamov A."/>
            <person name="Shapiro H."/>
            <person name="Nishiyama T."/>
            <person name="Perroud P.-F."/>
            <person name="Lindquist E."/>
            <person name="Kamisugi Y."/>
            <person name="Tanahashi T."/>
            <person name="Sakakibara K."/>
            <person name="Fujita T."/>
            <person name="Oishi K."/>
            <person name="Shin-I T."/>
            <person name="Kuroki Y."/>
            <person name="Toyoda A."/>
            <person name="Suzuki Y."/>
            <person name="Hashimoto A."/>
            <person name="Yamaguchi K."/>
            <person name="Sugano A."/>
            <person name="Kohara Y."/>
            <person name="Fujiyama A."/>
            <person name="Anterola A."/>
            <person name="Aoki S."/>
            <person name="Ashton N."/>
            <person name="Barbazuk W.B."/>
            <person name="Barker E."/>
            <person name="Bennetzen J."/>
            <person name="Bezanilla M."/>
            <person name="Blankenship R."/>
            <person name="Cho S.H."/>
            <person name="Dutcher S."/>
            <person name="Estelle M."/>
            <person name="Fawcett J.A."/>
            <person name="Gundlach H."/>
            <person name="Hanada K."/>
            <person name="Heyl A."/>
            <person name="Hicks K.A."/>
            <person name="Hugh J."/>
            <person name="Lohr M."/>
            <person name="Mayer K."/>
            <person name="Melkozernov A."/>
            <person name="Murata T."/>
            <person name="Nelson D."/>
            <person name="Pils B."/>
            <person name="Prigge M."/>
            <person name="Reiss B."/>
            <person name="Renner T."/>
            <person name="Rombauts S."/>
            <person name="Rushton P."/>
            <person name="Sanderfoot A."/>
            <person name="Schween G."/>
            <person name="Shiu S.-H."/>
            <person name="Stueber K."/>
            <person name="Theodoulou F.L."/>
            <person name="Tu H."/>
            <person name="Van de Peer Y."/>
            <person name="Verrier P.J."/>
            <person name="Waters E."/>
            <person name="Wood A."/>
            <person name="Yang L."/>
            <person name="Cove D."/>
            <person name="Cuming A."/>
            <person name="Hasebe M."/>
            <person name="Lucas S."/>
            <person name="Mishler D.B."/>
            <person name="Reski R."/>
            <person name="Grigoriev I."/>
            <person name="Quatrano R.S."/>
            <person name="Boore J.L."/>
        </authorList>
    </citation>
    <scope>NUCLEOTIDE SEQUENCE [LARGE SCALE GENOMIC DNA]</scope>
    <source>
        <strain evidence="3 4">cv. Gransden 2004</strain>
    </source>
</reference>
<gene>
    <name evidence="3" type="primary">LOC112286120</name>
    <name evidence="2" type="ORF">PHYPA_011261</name>
</gene>
<dbReference type="Gramene" id="Pp3c8_7230V3.3">
    <property type="protein sequence ID" value="Pp3c8_7230V3.3"/>
    <property type="gene ID" value="Pp3c8_7230"/>
</dbReference>
<dbReference type="Gramene" id="Pp3c8_7230V3.1">
    <property type="protein sequence ID" value="Pp3c8_7230V3.1"/>
    <property type="gene ID" value="Pp3c8_7230"/>
</dbReference>
<evidence type="ECO:0000313" key="3">
    <source>
        <dbReference type="EnsemblPlants" id="Pp3c8_7230V3.1"/>
    </source>
</evidence>
<evidence type="ECO:0000256" key="1">
    <source>
        <dbReference type="SAM" id="MobiDB-lite"/>
    </source>
</evidence>
<proteinExistence type="predicted"/>
<evidence type="ECO:0000313" key="2">
    <source>
        <dbReference type="EMBL" id="PNR49365.1"/>
    </source>
</evidence>
<feature type="region of interest" description="Disordered" evidence="1">
    <location>
        <begin position="58"/>
        <end position="90"/>
    </location>
</feature>
<sequence length="314" mass="34756">MMMYSREEPETAKGDRSLSNRELLNQLHAVALGIRDFEVLGAQPPKLTQLVGEVMEKRVRAKSSNSENSTKSKAKESSETNLLSPKKATSKVTSKATSRAILKATSKVRKGIIVNESKASDKLAFSDRYLQKAFGLTTPNAQLLEKLNANIPVKKFTSDTTAKKPFKAKTLTTKQPAPRSMGDLIKPVKKEAPKRELEMDPTERLPTKKKIKIAARSAAKQRIHVLPHEKLVLSEAAVAEVVAAKVQRDAAGIEVKNLLEEIRGMTNYSIDNIPLDVTERWIGVHTQKLSSSFNFCSTIIRHTFSSISPKVDPE</sequence>
<dbReference type="AlphaFoldDB" id="A0A2K1K6G5"/>
<dbReference type="EnsemblPlants" id="Pp3c8_7230V3.1">
    <property type="protein sequence ID" value="Pp3c8_7230V3.1"/>
    <property type="gene ID" value="Pp3c8_7230"/>
</dbReference>
<dbReference type="Proteomes" id="UP000006727">
    <property type="component" value="Chromosome 8"/>
</dbReference>
<dbReference type="EMBL" id="ABEU02000008">
    <property type="protein sequence ID" value="PNR49365.1"/>
    <property type="molecule type" value="Genomic_DNA"/>
</dbReference>
<dbReference type="GeneID" id="112286120"/>
<feature type="compositionally biased region" description="Low complexity" evidence="1">
    <location>
        <begin position="62"/>
        <end position="71"/>
    </location>
</feature>
<dbReference type="EnsemblPlants" id="Pp3c8_7230V3.3">
    <property type="protein sequence ID" value="Pp3c8_7230V3.3"/>
    <property type="gene ID" value="Pp3c8_7230"/>
</dbReference>
<dbReference type="Gramene" id="Pp3c8_7230V3.4">
    <property type="protein sequence ID" value="Pp3c8_7230V3.4"/>
    <property type="gene ID" value="Pp3c8_7230"/>
</dbReference>
<dbReference type="RefSeq" id="XP_024383504.1">
    <property type="nucleotide sequence ID" value="XM_024527736.2"/>
</dbReference>
<keyword evidence="4" id="KW-1185">Reference proteome</keyword>
<reference evidence="3" key="3">
    <citation type="submission" date="2020-12" db="UniProtKB">
        <authorList>
            <consortium name="EnsemblPlants"/>
        </authorList>
    </citation>
    <scope>IDENTIFICATION</scope>
</reference>
<protein>
    <submittedName>
        <fullName evidence="2 3">Uncharacterized protein</fullName>
    </submittedName>
</protein>
<name>A0A2K1K6G5_PHYPA</name>
<reference evidence="2 4" key="2">
    <citation type="journal article" date="2018" name="Plant J.">
        <title>The Physcomitrella patens chromosome-scale assembly reveals moss genome structure and evolution.</title>
        <authorList>
            <person name="Lang D."/>
            <person name="Ullrich K.K."/>
            <person name="Murat F."/>
            <person name="Fuchs J."/>
            <person name="Jenkins J."/>
            <person name="Haas F.B."/>
            <person name="Piednoel M."/>
            <person name="Gundlach H."/>
            <person name="Van Bel M."/>
            <person name="Meyberg R."/>
            <person name="Vives C."/>
            <person name="Morata J."/>
            <person name="Symeonidi A."/>
            <person name="Hiss M."/>
            <person name="Muchero W."/>
            <person name="Kamisugi Y."/>
            <person name="Saleh O."/>
            <person name="Blanc G."/>
            <person name="Decker E.L."/>
            <person name="van Gessel N."/>
            <person name="Grimwood J."/>
            <person name="Hayes R.D."/>
            <person name="Graham S.W."/>
            <person name="Gunter L.E."/>
            <person name="McDaniel S.F."/>
            <person name="Hoernstein S.N.W."/>
            <person name="Larsson A."/>
            <person name="Li F.W."/>
            <person name="Perroud P.F."/>
            <person name="Phillips J."/>
            <person name="Ranjan P."/>
            <person name="Rokshar D.S."/>
            <person name="Rothfels C.J."/>
            <person name="Schneider L."/>
            <person name="Shu S."/>
            <person name="Stevenson D.W."/>
            <person name="Thummler F."/>
            <person name="Tillich M."/>
            <person name="Villarreal Aguilar J.C."/>
            <person name="Widiez T."/>
            <person name="Wong G.K."/>
            <person name="Wymore A."/>
            <person name="Zhang Y."/>
            <person name="Zimmer A.D."/>
            <person name="Quatrano R.S."/>
            <person name="Mayer K.F.X."/>
            <person name="Goodstein D."/>
            <person name="Casacuberta J.M."/>
            <person name="Vandepoele K."/>
            <person name="Reski R."/>
            <person name="Cuming A.C."/>
            <person name="Tuskan G.A."/>
            <person name="Maumus F."/>
            <person name="Salse J."/>
            <person name="Schmutz J."/>
            <person name="Rensing S.A."/>
        </authorList>
    </citation>
    <scope>NUCLEOTIDE SEQUENCE [LARGE SCALE GENOMIC DNA]</scope>
    <source>
        <strain evidence="3 4">cv. Gransden 2004</strain>
    </source>
</reference>
<dbReference type="PaxDb" id="3218-PP1S8_122V6.1"/>
<dbReference type="EnsemblPlants" id="Pp3c8_7230V3.4">
    <property type="protein sequence ID" value="Pp3c8_7230V3.4"/>
    <property type="gene ID" value="Pp3c8_7230"/>
</dbReference>
<organism evidence="2">
    <name type="scientific">Physcomitrium patens</name>
    <name type="common">Spreading-leaved earth moss</name>
    <name type="synonym">Physcomitrella patens</name>
    <dbReference type="NCBI Taxonomy" id="3218"/>
    <lineage>
        <taxon>Eukaryota</taxon>
        <taxon>Viridiplantae</taxon>
        <taxon>Streptophyta</taxon>
        <taxon>Embryophyta</taxon>
        <taxon>Bryophyta</taxon>
        <taxon>Bryophytina</taxon>
        <taxon>Bryopsida</taxon>
        <taxon>Funariidae</taxon>
        <taxon>Funariales</taxon>
        <taxon>Funariaceae</taxon>
        <taxon>Physcomitrium</taxon>
    </lineage>
</organism>
<accession>A0A2K1K6G5</accession>
<evidence type="ECO:0000313" key="4">
    <source>
        <dbReference type="Proteomes" id="UP000006727"/>
    </source>
</evidence>